<dbReference type="InterPro" id="IPR010179">
    <property type="entry name" value="CRISPR-assoc_prot_Cse3"/>
</dbReference>
<dbReference type="Pfam" id="PF08798">
    <property type="entry name" value="CRISPR_assoc"/>
    <property type="match status" value="1"/>
</dbReference>
<dbReference type="EMBL" id="UNQJ01000018">
    <property type="protein sequence ID" value="SYZ34080.1"/>
    <property type="molecule type" value="Genomic_DNA"/>
</dbReference>
<dbReference type="NCBIfam" id="TIGR01907">
    <property type="entry name" value="casE_Cse3"/>
    <property type="match status" value="1"/>
</dbReference>
<reference evidence="2" key="1">
    <citation type="submission" date="2018-08" db="EMBL/GenBank/DDBJ databases">
        <authorList>
            <person name="Hornung B."/>
        </authorList>
    </citation>
    <scope>NUCLEOTIDE SEQUENCE [LARGE SCALE GENOMIC DNA]</scope>
</reference>
<dbReference type="SUPFAM" id="SSF117987">
    <property type="entry name" value="CRISPR-associated protein"/>
    <property type="match status" value="1"/>
</dbReference>
<keyword evidence="2" id="KW-1185">Reference proteome</keyword>
<accession>A0A383S7U8</accession>
<organism evidence="1 2">
    <name type="scientific">Propionibacterium australiense</name>
    <dbReference type="NCBI Taxonomy" id="119981"/>
    <lineage>
        <taxon>Bacteria</taxon>
        <taxon>Bacillati</taxon>
        <taxon>Actinomycetota</taxon>
        <taxon>Actinomycetes</taxon>
        <taxon>Propionibacteriales</taxon>
        <taxon>Propionibacteriaceae</taxon>
        <taxon>Propionibacterium</taxon>
    </lineage>
</organism>
<dbReference type="Proteomes" id="UP000263928">
    <property type="component" value="Unassembled WGS sequence"/>
</dbReference>
<protein>
    <submittedName>
        <fullName evidence="1">CRISPR associated protein</fullName>
    </submittedName>
</protein>
<proteinExistence type="predicted"/>
<sequence>MVGRSADYEPFLTRLAEGQQWRFRLVANPVHNVPVDNSERTKRLAHVTAAQQLGWLLKRAEGNGFSLGYPESPTARITARETVSFDKGIGSERRKVTLARAQFDGVLVINDVDFLRHALRFGIGKAKGYGCGLLTLAPTR</sequence>
<name>A0A383S7U8_9ACTN</name>
<evidence type="ECO:0000313" key="2">
    <source>
        <dbReference type="Proteomes" id="UP000263928"/>
    </source>
</evidence>
<dbReference type="Gene3D" id="3.30.70.1210">
    <property type="entry name" value="Crispr-associated protein, domain 2"/>
    <property type="match status" value="1"/>
</dbReference>
<evidence type="ECO:0000313" key="1">
    <source>
        <dbReference type="EMBL" id="SYZ34080.1"/>
    </source>
</evidence>
<dbReference type="SMART" id="SM01101">
    <property type="entry name" value="CRISPR_assoc"/>
    <property type="match status" value="1"/>
</dbReference>
<dbReference type="AlphaFoldDB" id="A0A383S7U8"/>
<gene>
    <name evidence="1" type="ORF">PROPAUS_2082</name>
</gene>